<dbReference type="RefSeq" id="XP_067818808.1">
    <property type="nucleotide sequence ID" value="XM_067962029.1"/>
</dbReference>
<dbReference type="InterPro" id="IPR051821">
    <property type="entry name" value="Asp/Asn_beta-hydroxylase"/>
</dbReference>
<reference evidence="6 7" key="1">
    <citation type="journal article" date="2021" name="Genome Biol.">
        <title>AFLAP: assembly-free linkage analysis pipeline using k-mers from genome sequencing data.</title>
        <authorList>
            <person name="Fletcher K."/>
            <person name="Zhang L."/>
            <person name="Gil J."/>
            <person name="Han R."/>
            <person name="Cavanaugh K."/>
            <person name="Michelmore R."/>
        </authorList>
    </citation>
    <scope>NUCLEOTIDE SEQUENCE [LARGE SCALE GENOMIC DNA]</scope>
    <source>
        <strain evidence="6 7">SF5</strain>
    </source>
</reference>
<dbReference type="GO" id="GO:0051213">
    <property type="term" value="F:dioxygenase activity"/>
    <property type="evidence" value="ECO:0007669"/>
    <property type="project" value="UniProtKB-KW"/>
</dbReference>
<proteinExistence type="inferred from homology"/>
<evidence type="ECO:0008006" key="8">
    <source>
        <dbReference type="Google" id="ProtNLM"/>
    </source>
</evidence>
<dbReference type="GeneID" id="94347700"/>
<name>A0A976FMN3_BRELC</name>
<keyword evidence="7" id="KW-1185">Reference proteome</keyword>
<dbReference type="AlphaFoldDB" id="A0A976FMN3"/>
<dbReference type="KEGG" id="blac:94347700"/>
<keyword evidence="3" id="KW-0560">Oxidoreductase</keyword>
<dbReference type="CDD" id="cd02440">
    <property type="entry name" value="AdoMet_MTases"/>
    <property type="match status" value="1"/>
</dbReference>
<dbReference type="OrthoDB" id="438431at2759"/>
<dbReference type="SUPFAM" id="SSF53335">
    <property type="entry name" value="S-adenosyl-L-methionine-dependent methyltransferases"/>
    <property type="match status" value="1"/>
</dbReference>
<dbReference type="InterPro" id="IPR029063">
    <property type="entry name" value="SAM-dependent_MTases_sf"/>
</dbReference>
<evidence type="ECO:0000259" key="4">
    <source>
        <dbReference type="Pfam" id="PF05118"/>
    </source>
</evidence>
<evidence type="ECO:0000313" key="6">
    <source>
        <dbReference type="EMBL" id="TDH69309.1"/>
    </source>
</evidence>
<dbReference type="EMBL" id="SHOA02000002">
    <property type="protein sequence ID" value="TDH69309.1"/>
    <property type="molecule type" value="Genomic_DNA"/>
</dbReference>
<dbReference type="InterPro" id="IPR025714">
    <property type="entry name" value="Methyltranfer_dom"/>
</dbReference>
<keyword evidence="2" id="KW-0223">Dioxygenase</keyword>
<evidence type="ECO:0000256" key="2">
    <source>
        <dbReference type="ARBA" id="ARBA00022964"/>
    </source>
</evidence>
<dbReference type="GO" id="GO:0016020">
    <property type="term" value="C:membrane"/>
    <property type="evidence" value="ECO:0007669"/>
    <property type="project" value="TreeGrafter"/>
</dbReference>
<dbReference type="PANTHER" id="PTHR46332">
    <property type="entry name" value="ASPARTATE BETA-HYDROXYLASE DOMAIN-CONTAINING PROTEIN 2"/>
    <property type="match status" value="1"/>
</dbReference>
<feature type="domain" description="Methyltransferase" evidence="5">
    <location>
        <begin position="96"/>
        <end position="230"/>
    </location>
</feature>
<dbReference type="Pfam" id="PF13847">
    <property type="entry name" value="Methyltransf_31"/>
    <property type="match status" value="1"/>
</dbReference>
<gene>
    <name evidence="6" type="ORF">CCR75_003938</name>
</gene>
<dbReference type="PANTHER" id="PTHR46332:SF5">
    <property type="entry name" value="ASPARTATE BETA-HYDROXYLASE DOMAIN CONTAINING 2"/>
    <property type="match status" value="1"/>
</dbReference>
<protein>
    <recommendedName>
        <fullName evidence="8">Aspartyl/asparaginy/proline hydroxylase domain-containing protein</fullName>
    </recommendedName>
</protein>
<feature type="domain" description="Aspartyl/asparaginy/proline hydroxylase" evidence="4">
    <location>
        <begin position="353"/>
        <end position="518"/>
    </location>
</feature>
<dbReference type="InterPro" id="IPR027443">
    <property type="entry name" value="IPNS-like_sf"/>
</dbReference>
<accession>A0A976FMN3</accession>
<organism evidence="6 7">
    <name type="scientific">Bremia lactucae</name>
    <name type="common">Lettuce downy mildew</name>
    <dbReference type="NCBI Taxonomy" id="4779"/>
    <lineage>
        <taxon>Eukaryota</taxon>
        <taxon>Sar</taxon>
        <taxon>Stramenopiles</taxon>
        <taxon>Oomycota</taxon>
        <taxon>Peronosporomycetes</taxon>
        <taxon>Peronosporales</taxon>
        <taxon>Peronosporaceae</taxon>
        <taxon>Bremia</taxon>
    </lineage>
</organism>
<dbReference type="Pfam" id="PF05118">
    <property type="entry name" value="Asp_Arg_Hydrox"/>
    <property type="match status" value="1"/>
</dbReference>
<evidence type="ECO:0000313" key="7">
    <source>
        <dbReference type="Proteomes" id="UP000294530"/>
    </source>
</evidence>
<evidence type="ECO:0000259" key="5">
    <source>
        <dbReference type="Pfam" id="PF13847"/>
    </source>
</evidence>
<comment type="caution">
    <text evidence="6">The sequence shown here is derived from an EMBL/GenBank/DDBJ whole genome shotgun (WGS) entry which is preliminary data.</text>
</comment>
<comment type="similarity">
    <text evidence="1">Belongs to the aspartyl/asparaginyl beta-hydroxylase family.</text>
</comment>
<dbReference type="Gene3D" id="3.40.50.150">
    <property type="entry name" value="Vaccinia Virus protein VP39"/>
    <property type="match status" value="1"/>
</dbReference>
<sequence length="553" mass="63394">MVFDEHVEAKKVSESSVCDFYDRVFRSPIYAEHHRVCCNVGFHSSEGTYIDPSTAAITAASDSADSYIQLHQGDRCQLELYKKLLDIDGKHEERRDKELTIIDIGCGAGGGLCELQTLYPNAEIMGLDISSQALERSKEVWKRFSEHLPKNRAKPLRLYHHSCERMKSLLPESVDVAVAVQSIQEMPNLETAATEILRVLKPGGLLFIADYIPPNVAADHLIQSFVSPNSSTRTNELPYEVLQEQRVTNQAVKSSELSSSALRDLIYKFTPPIRHSELETLFFIQNSRLYNLLHRGEIEYHFVCLRKTKACNIPEEQISQDEKDESEEAIQDDDMPNYYPYRDLFPQLDLLKHNYHVILEEMEAVQQMTTWPFWPEKHYTDGNNEWRVFPFCYTFPASDASKITWVPRTCSMCPRTTELLKKVPHIRTALFSKLGPDTTLSAHRGWADLANYVLRVHFPLVVPTLSNGDPCCAMVVSGETTYHQERKFIVFDDSKLHYAFNHHPDATRLVLIIDLYRPDHLPRGRARGGHSDELDAFIESFGKQTLLKSNEER</sequence>
<dbReference type="InterPro" id="IPR007803">
    <property type="entry name" value="Asp/Arg/Pro-Hydrxlase"/>
</dbReference>
<evidence type="ECO:0000256" key="3">
    <source>
        <dbReference type="ARBA" id="ARBA00023002"/>
    </source>
</evidence>
<dbReference type="Gene3D" id="2.60.120.330">
    <property type="entry name" value="B-lactam Antibiotic, Isopenicillin N Synthase, Chain"/>
    <property type="match status" value="1"/>
</dbReference>
<dbReference type="Proteomes" id="UP000294530">
    <property type="component" value="Unassembled WGS sequence"/>
</dbReference>
<evidence type="ECO:0000256" key="1">
    <source>
        <dbReference type="ARBA" id="ARBA00007730"/>
    </source>
</evidence>